<gene>
    <name evidence="1" type="ORF">GCM10009533_20050</name>
</gene>
<sequence>MVLAGGQPAPYNYGPTVVAEEGRYRAWWCSQLPGVGPAGDDVLHAASADLGTPFTADGGAPAVPVFAGQPGGFDAMHTCDPSVVRAGGRYYLYYTGAAGDHAHGNAIGVASSADGMSWRRESGGRPVVTASGEVVRANVYGAGQPSALFLDGWFYLMFTDTTAAGAGWNGAGQFVLRAKDATFSDRVQALTDRGFQPASATRGSRARSVVDAFSADWMWVEALDAFAIAHQTAAGTTVTFWDRDFSRHPYRPLIIPGVWQEGPGLVRDPGGRAPVSTTDPCGVVPVDVLRATALNPAPTDIRRFGLDVVDLDACESPRRARAVLDGFGVPSPTRTVDIVRDGGKIRVERRSVAEKIARGVLGERVPALDDLPVVATIPAQAPALRAPDGEVGLLDSLGRLWTVPVEAVEANGSRLREVSQQEWDAASGR</sequence>
<evidence type="ECO:0000313" key="2">
    <source>
        <dbReference type="Proteomes" id="UP001500729"/>
    </source>
</evidence>
<organism evidence="1 2">
    <name type="scientific">Saccharopolyspora erythraea</name>
    <name type="common">Streptomyces erythraeus</name>
    <dbReference type="NCBI Taxonomy" id="1836"/>
    <lineage>
        <taxon>Bacteria</taxon>
        <taxon>Bacillati</taxon>
        <taxon>Actinomycetota</taxon>
        <taxon>Actinomycetes</taxon>
        <taxon>Pseudonocardiales</taxon>
        <taxon>Pseudonocardiaceae</taxon>
        <taxon>Saccharopolyspora</taxon>
    </lineage>
</organism>
<dbReference type="SUPFAM" id="SSF75005">
    <property type="entry name" value="Arabinanase/levansucrase/invertase"/>
    <property type="match status" value="1"/>
</dbReference>
<accession>A0ABN1CKS1</accession>
<dbReference type="Proteomes" id="UP001500729">
    <property type="component" value="Unassembled WGS sequence"/>
</dbReference>
<dbReference type="InterPro" id="IPR023296">
    <property type="entry name" value="Glyco_hydro_beta-prop_sf"/>
</dbReference>
<proteinExistence type="predicted"/>
<reference evidence="1 2" key="1">
    <citation type="journal article" date="2019" name="Int. J. Syst. Evol. Microbiol.">
        <title>The Global Catalogue of Microorganisms (GCM) 10K type strain sequencing project: providing services to taxonomists for standard genome sequencing and annotation.</title>
        <authorList>
            <consortium name="The Broad Institute Genomics Platform"/>
            <consortium name="The Broad Institute Genome Sequencing Center for Infectious Disease"/>
            <person name="Wu L."/>
            <person name="Ma J."/>
        </authorList>
    </citation>
    <scope>NUCLEOTIDE SEQUENCE [LARGE SCALE GENOMIC DNA]</scope>
    <source>
        <strain evidence="1 2">JCM 10303</strain>
    </source>
</reference>
<comment type="caution">
    <text evidence="1">The sequence shown here is derived from an EMBL/GenBank/DDBJ whole genome shotgun (WGS) entry which is preliminary data.</text>
</comment>
<name>A0ABN1CKS1_SACER</name>
<keyword evidence="2" id="KW-1185">Reference proteome</keyword>
<dbReference type="EMBL" id="BAAAGS010000010">
    <property type="protein sequence ID" value="GAA0520946.1"/>
    <property type="molecule type" value="Genomic_DNA"/>
</dbReference>
<protein>
    <submittedName>
        <fullName evidence="1">Beta-xylosidase</fullName>
    </submittedName>
</protein>
<dbReference type="Gene3D" id="2.115.10.20">
    <property type="entry name" value="Glycosyl hydrolase domain, family 43"/>
    <property type="match status" value="1"/>
</dbReference>
<evidence type="ECO:0000313" key="1">
    <source>
        <dbReference type="EMBL" id="GAA0520946.1"/>
    </source>
</evidence>